<evidence type="ECO:0000313" key="1">
    <source>
        <dbReference type="EMBL" id="KPQ44842.1"/>
    </source>
</evidence>
<name>A0A0N8KRG1_9EURY</name>
<dbReference type="SUPFAM" id="SSF48371">
    <property type="entry name" value="ARM repeat"/>
    <property type="match status" value="1"/>
</dbReference>
<dbReference type="Proteomes" id="UP000050360">
    <property type="component" value="Unassembled WGS sequence"/>
</dbReference>
<dbReference type="Gene3D" id="1.25.10.10">
    <property type="entry name" value="Leucine-rich Repeat Variant"/>
    <property type="match status" value="1"/>
</dbReference>
<dbReference type="AlphaFoldDB" id="A0A0N8KRG1"/>
<dbReference type="InterPro" id="IPR004027">
    <property type="entry name" value="SEC_C_motif"/>
</dbReference>
<comment type="caution">
    <text evidence="1">The sequence shown here is derived from an EMBL/GenBank/DDBJ whole genome shotgun (WGS) entry which is preliminary data.</text>
</comment>
<dbReference type="SUPFAM" id="SSF103642">
    <property type="entry name" value="Sec-C motif"/>
    <property type="match status" value="1"/>
</dbReference>
<proteinExistence type="predicted"/>
<organism evidence="1 2">
    <name type="scientific">Candidatus Methanoperedens nitratireducens</name>
    <dbReference type="NCBI Taxonomy" id="1392998"/>
    <lineage>
        <taxon>Archaea</taxon>
        <taxon>Methanobacteriati</taxon>
        <taxon>Methanobacteriota</taxon>
        <taxon>Stenosarchaea group</taxon>
        <taxon>Methanomicrobia</taxon>
        <taxon>Methanosarcinales</taxon>
        <taxon>ANME-2 cluster</taxon>
        <taxon>Candidatus Methanoperedentaceae</taxon>
        <taxon>Candidatus Methanoperedens</taxon>
    </lineage>
</organism>
<sequence length="285" mass="32705">MAELGLYVNKQLAQEIAKRDDAVFYLRKLLQDGKHWRNNYYGDGWSPFHSIHILALIKNKESFELLLDIIRYHEDDLDDWVTEEVASLLVAFGEDFIEPIKKFTMDETLETFVRSAATSALVALGKKFPEHQNDIKLHLKTLLKSTQDGIFAGLVADDLASFHDPSVMPDIHRAFEDGMIDDPFVKEDDIEEVINGVFSEMDKEDFKRNTKDPLDHFSRENIECLHLVKYEEEDDGFEGDSDIDDNFEAEVISSLKKKEKIGRNEPCPCGSGKKYKKCCMGKEKS</sequence>
<dbReference type="EMBL" id="LKCM01000051">
    <property type="protein sequence ID" value="KPQ44842.1"/>
    <property type="molecule type" value="Genomic_DNA"/>
</dbReference>
<evidence type="ECO:0000313" key="2">
    <source>
        <dbReference type="Proteomes" id="UP000050360"/>
    </source>
</evidence>
<dbReference type="Gene3D" id="3.10.450.50">
    <property type="match status" value="1"/>
</dbReference>
<dbReference type="InterPro" id="IPR016024">
    <property type="entry name" value="ARM-type_fold"/>
</dbReference>
<evidence type="ECO:0008006" key="3">
    <source>
        <dbReference type="Google" id="ProtNLM"/>
    </source>
</evidence>
<dbReference type="InterPro" id="IPR011989">
    <property type="entry name" value="ARM-like"/>
</dbReference>
<dbReference type="InterPro" id="IPR010602">
    <property type="entry name" value="DUF1186"/>
</dbReference>
<dbReference type="Pfam" id="PF06685">
    <property type="entry name" value="DUF1186"/>
    <property type="match status" value="1"/>
</dbReference>
<gene>
    <name evidence="1" type="ORF">MPEBLZ_00571</name>
</gene>
<protein>
    <recommendedName>
        <fullName evidence="3">SEC-C motif-containing protein</fullName>
    </recommendedName>
</protein>
<accession>A0A0N8KRG1</accession>
<reference evidence="1 2" key="1">
    <citation type="submission" date="2015-09" db="EMBL/GenBank/DDBJ databases">
        <title>A metagenomics-based metabolic model of nitrate-dependent anaerobic oxidation of methane by Methanoperedens-like archaea.</title>
        <authorList>
            <person name="Arshad A."/>
            <person name="Speth D.R."/>
            <person name="De Graaf R.M."/>
            <person name="Op Den Camp H.J."/>
            <person name="Jetten M.S."/>
            <person name="Welte C.U."/>
        </authorList>
    </citation>
    <scope>NUCLEOTIDE SEQUENCE [LARGE SCALE GENOMIC DNA]</scope>
</reference>
<dbReference type="Pfam" id="PF02810">
    <property type="entry name" value="SEC-C"/>
    <property type="match status" value="1"/>
</dbReference>